<evidence type="ECO:0000256" key="1">
    <source>
        <dbReference type="ARBA" id="ARBA00004613"/>
    </source>
</evidence>
<keyword evidence="5" id="KW-1185">Reference proteome</keyword>
<dbReference type="EMBL" id="JALDAY010000002">
    <property type="protein sequence ID" value="MCI3270492.1"/>
    <property type="molecule type" value="Genomic_DNA"/>
</dbReference>
<dbReference type="InterPro" id="IPR011330">
    <property type="entry name" value="Glyco_hydro/deAcase_b/a-brl"/>
</dbReference>
<dbReference type="SUPFAM" id="SSF88713">
    <property type="entry name" value="Glycoside hydrolase/deacetylase"/>
    <property type="match status" value="1"/>
</dbReference>
<dbReference type="PANTHER" id="PTHR34216">
    <property type="match status" value="1"/>
</dbReference>
<gene>
    <name evidence="4" type="ORF">MQP27_05105</name>
</gene>
<evidence type="ECO:0000259" key="3">
    <source>
        <dbReference type="PROSITE" id="PS51677"/>
    </source>
</evidence>
<proteinExistence type="predicted"/>
<name>A0ABS9XZU6_9ACTN</name>
<keyword evidence="2" id="KW-0732">Signal</keyword>
<evidence type="ECO:0000313" key="4">
    <source>
        <dbReference type="EMBL" id="MCI3270492.1"/>
    </source>
</evidence>
<dbReference type="RefSeq" id="WP_242761604.1">
    <property type="nucleotide sequence ID" value="NZ_JALDAY010000002.1"/>
</dbReference>
<dbReference type="Pfam" id="PF01522">
    <property type="entry name" value="Polysacc_deac_1"/>
    <property type="match status" value="1"/>
</dbReference>
<comment type="caution">
    <text evidence="4">The sequence shown here is derived from an EMBL/GenBank/DDBJ whole genome shotgun (WGS) entry which is preliminary data.</text>
</comment>
<sequence length="251" mass="27608">MGETRVLMYHAVGTRTAAHDPHNLFVPPDTLRRQLSALLDRGWTPLTLDAYLRNDTPRRSVLLTFDDGYQAFLDEGLPVLRELGVPATVFVLTGLLGGRSEWMPEMPDEALVDVDGVRELAAAGLDVECHGWDHSHLSGADPGTLARNVTDAARTLAELTGRKPRAYAYPYGDHDLAARRAVAEAGFELAFSVHEGAGRFAVPRVDITSIDTDTTFRMKTWRAYPALRRLSGRAPALRSTLHSMIGRAPRP</sequence>
<dbReference type="PANTHER" id="PTHR34216:SF3">
    <property type="entry name" value="POLY-BETA-1,6-N-ACETYL-D-GLUCOSAMINE N-DEACETYLASE"/>
    <property type="match status" value="1"/>
</dbReference>
<evidence type="ECO:0000313" key="5">
    <source>
        <dbReference type="Proteomes" id="UP001165269"/>
    </source>
</evidence>
<protein>
    <submittedName>
        <fullName evidence="4">Polysaccharide deacetylase family protein</fullName>
    </submittedName>
</protein>
<organism evidence="4 5">
    <name type="scientific">Streptomyces cylindrosporus</name>
    <dbReference type="NCBI Taxonomy" id="2927583"/>
    <lineage>
        <taxon>Bacteria</taxon>
        <taxon>Bacillati</taxon>
        <taxon>Actinomycetota</taxon>
        <taxon>Actinomycetes</taxon>
        <taxon>Kitasatosporales</taxon>
        <taxon>Streptomycetaceae</taxon>
        <taxon>Streptomyces</taxon>
    </lineage>
</organism>
<dbReference type="Proteomes" id="UP001165269">
    <property type="component" value="Unassembled WGS sequence"/>
</dbReference>
<dbReference type="CDD" id="cd10918">
    <property type="entry name" value="CE4_NodB_like_5s_6s"/>
    <property type="match status" value="1"/>
</dbReference>
<feature type="domain" description="NodB homology" evidence="3">
    <location>
        <begin position="59"/>
        <end position="251"/>
    </location>
</feature>
<accession>A0ABS9XZU6</accession>
<reference evidence="4" key="1">
    <citation type="submission" date="2022-03" db="EMBL/GenBank/DDBJ databases">
        <title>Streptomyces 7R015 and 7R016 isolated from Barleria lupulina in Thailand.</title>
        <authorList>
            <person name="Kanchanasin P."/>
            <person name="Phongsopitanun W."/>
            <person name="Tanasupawat S."/>
        </authorList>
    </citation>
    <scope>NUCLEOTIDE SEQUENCE</scope>
    <source>
        <strain evidence="4">7R015</strain>
    </source>
</reference>
<evidence type="ECO:0000256" key="2">
    <source>
        <dbReference type="ARBA" id="ARBA00022729"/>
    </source>
</evidence>
<dbReference type="Gene3D" id="3.20.20.370">
    <property type="entry name" value="Glycoside hydrolase/deacetylase"/>
    <property type="match status" value="1"/>
</dbReference>
<dbReference type="PROSITE" id="PS51677">
    <property type="entry name" value="NODB"/>
    <property type="match status" value="1"/>
</dbReference>
<dbReference type="InterPro" id="IPR051398">
    <property type="entry name" value="Polysacch_Deacetylase"/>
</dbReference>
<dbReference type="InterPro" id="IPR002509">
    <property type="entry name" value="NODB_dom"/>
</dbReference>
<comment type="subcellular location">
    <subcellularLocation>
        <location evidence="1">Secreted</location>
    </subcellularLocation>
</comment>